<dbReference type="GO" id="GO:0016579">
    <property type="term" value="P:protein deubiquitination"/>
    <property type="evidence" value="ECO:0007669"/>
    <property type="project" value="InterPro"/>
</dbReference>
<evidence type="ECO:0000256" key="6">
    <source>
        <dbReference type="ARBA" id="ARBA00022786"/>
    </source>
</evidence>
<dbReference type="InterPro" id="IPR057775">
    <property type="entry name" value="USP48_dom"/>
</dbReference>
<keyword evidence="14" id="KW-1185">Reference proteome</keyword>
<dbReference type="SUPFAM" id="SSF54001">
    <property type="entry name" value="Cysteine proteinases"/>
    <property type="match status" value="1"/>
</dbReference>
<dbReference type="Proteomes" id="UP000605970">
    <property type="component" value="Unassembled WGS sequence"/>
</dbReference>
<protein>
    <recommendedName>
        <fullName evidence="4">ubiquitinyl hydrolase 1</fullName>
        <ecNumber evidence="4">3.4.19.12</ecNumber>
    </recommendedName>
</protein>
<dbReference type="Gene3D" id="3.90.70.10">
    <property type="entry name" value="Cysteine proteinases"/>
    <property type="match status" value="1"/>
</dbReference>
<comment type="similarity">
    <text evidence="3">Belongs to the peptidase C19 family.</text>
</comment>
<keyword evidence="8" id="KW-0788">Thiol protease</keyword>
<comment type="catalytic activity">
    <reaction evidence="1">
        <text>Thiol-dependent hydrolysis of ester, thioester, amide, peptide and isopeptide bonds formed by the C-terminal Gly of ubiquitin (a 76-residue protein attached to proteins as an intracellular targeting signal).</text>
        <dbReference type="EC" id="3.4.19.12"/>
    </reaction>
</comment>
<dbReference type="GO" id="GO:0005829">
    <property type="term" value="C:cytosol"/>
    <property type="evidence" value="ECO:0007669"/>
    <property type="project" value="TreeGrafter"/>
</dbReference>
<dbReference type="Pfam" id="PF00240">
    <property type="entry name" value="ubiquitin"/>
    <property type="match status" value="1"/>
</dbReference>
<proteinExistence type="inferred from homology"/>
<evidence type="ECO:0000313" key="13">
    <source>
        <dbReference type="EMBL" id="KAF7627120.1"/>
    </source>
</evidence>
<reference evidence="13" key="1">
    <citation type="journal article" date="2020" name="Ecol. Evol.">
        <title>Genome structure and content of the rice root-knot nematode (Meloidogyne graminicola).</title>
        <authorList>
            <person name="Phan N.T."/>
            <person name="Danchin E.G.J."/>
            <person name="Klopp C."/>
            <person name="Perfus-Barbeoch L."/>
            <person name="Kozlowski D.K."/>
            <person name="Koutsovoulos G.D."/>
            <person name="Lopez-Roques C."/>
            <person name="Bouchez O."/>
            <person name="Zahm M."/>
            <person name="Besnard G."/>
            <person name="Bellafiore S."/>
        </authorList>
    </citation>
    <scope>NUCLEOTIDE SEQUENCE</scope>
    <source>
        <strain evidence="13">VN-18</strain>
    </source>
</reference>
<evidence type="ECO:0000256" key="2">
    <source>
        <dbReference type="ARBA" id="ARBA00004123"/>
    </source>
</evidence>
<dbReference type="InterPro" id="IPR000626">
    <property type="entry name" value="Ubiquitin-like_dom"/>
</dbReference>
<dbReference type="AlphaFoldDB" id="A0A8S9ZBG4"/>
<feature type="compositionally biased region" description="Basic and acidic residues" evidence="10">
    <location>
        <begin position="389"/>
        <end position="404"/>
    </location>
</feature>
<sequence length="1225" mass="142424">MSNRNNMVGYYRKRGTSKKKDTKNDLDSDLLALDRVDLDACWKIYNLIETSCDSHIPPSRKNQNCRLNPYCIYRLGLEKFDKCLASQKDDASNSNSEPLIRRNPNLQPCGLVNYGNFCYVNSFLQIWFNDLRFRQCIYDWRADPNWEKPAEAKLDIQSVMCCLQRLFLTMELTPFETTDAKEFCQLLRLDNQQQDVQEFHTLFFDTIEKNLLFHPNGEKIQASIRQLFQSRMRQTIRCECGHSTNAESEYRSLFIIIDGFNSLNTAIESFFKPELLADYKCSRCGEQGKSEKTMQYTTLPKVLIIQLNRYVFKGSNERHHKLKTVIQYPRVLKANKLKTDALFNDEYELCAVMIHEGNNTHCGHYYDLIRDPYSKQWFTYNDKHVQLEKRAPGYEGNREPKENSGRPTPDQKGCYALIYQRKPTNTPVDVMNSITKLNMPPDEVVQDVRNKLELDFIRESKEANRSLHLWEMRITSRHSYLNQLFRELEVKDGYNLLDQPEQISFLPSSLLINLFNNEYEAIKEMHNLNEIDSTLVNESLEEGEIPNFNYADYLNIYTPEPLNIVKFTLCKHGKIPLDAVKKGELKAVRTDGLRKLIKDFNVRWQVQLPDIEDEISVLDQFVENRLFTGSDLCSECVKERKLAAFFRRALIDTDKILGDAMKSLAKRTHDPNRAIPPTIPPPVDAVWVSVDHLRRFKKIALNQMEKSGRLSTIADEDPPAEKRIRAGSDIDEEGADDVDVYSMDHQSTSCSIPFQSSSEIQIIGETINSSFREQNVTFRKRQSSVFSMDLDNNNENEPPNSSPKYNKNEASFAPLERVESLSVTEVVDDGTIRFNEDLLCSHGGLSYKPKRAWLTKDEWSVLKSNFIECVGPFLCSSQECPKCIEEYNVLSQVRQSNLNQLQELLNEINPLLKNLLNRKWSQDELGLTYKFMLCSDFHSKMKNITNRSKQKQIVEIPRICQECILCQHGRPYLPLFPLSENKEENILLSDQISEQKQHQQPNGLPLMEDEWQQLVLAYNKYVPEQPEPSPIFFHENGQLSEFCETCSLKYFEDEEHRRYIYPDGAEIYVKLKEDESEEQLQAKIAGNTISSSTITTRRVTMRSNNNIYKFKMRSTQTITDLKLQLMQKTKQSPNDQLLYLNNQALENDQTLGGARVAANNIDNPLVLIVQQRRIEISFNPRCESFWIRAGFTHLYDRMPIWETDYDAWIKEAKPQPPVRFTGDDE</sequence>
<evidence type="ECO:0000313" key="14">
    <source>
        <dbReference type="Proteomes" id="UP000605970"/>
    </source>
</evidence>
<dbReference type="InterPro" id="IPR050164">
    <property type="entry name" value="Peptidase_C19"/>
</dbReference>
<dbReference type="EMBL" id="JABEBT010000168">
    <property type="protein sequence ID" value="KAF7627120.1"/>
    <property type="molecule type" value="Genomic_DNA"/>
</dbReference>
<gene>
    <name evidence="13" type="ORF">Mgra_00009604</name>
</gene>
<evidence type="ECO:0000256" key="1">
    <source>
        <dbReference type="ARBA" id="ARBA00000707"/>
    </source>
</evidence>
<evidence type="ECO:0000259" key="11">
    <source>
        <dbReference type="PROSITE" id="PS50053"/>
    </source>
</evidence>
<evidence type="ECO:0000256" key="4">
    <source>
        <dbReference type="ARBA" id="ARBA00012759"/>
    </source>
</evidence>
<dbReference type="Gene3D" id="3.10.20.90">
    <property type="entry name" value="Phosphatidylinositol 3-kinase Catalytic Subunit, Chain A, domain 1"/>
    <property type="match status" value="1"/>
</dbReference>
<dbReference type="PANTHER" id="PTHR24006">
    <property type="entry name" value="UBIQUITIN CARBOXYL-TERMINAL HYDROLASE"/>
    <property type="match status" value="1"/>
</dbReference>
<dbReference type="PROSITE" id="PS00973">
    <property type="entry name" value="USP_2"/>
    <property type="match status" value="1"/>
</dbReference>
<dbReference type="Pfam" id="PF24543">
    <property type="entry name" value="Usp-48"/>
    <property type="match status" value="1"/>
</dbReference>
<dbReference type="GO" id="GO:0005634">
    <property type="term" value="C:nucleus"/>
    <property type="evidence" value="ECO:0007669"/>
    <property type="project" value="UniProtKB-SubCell"/>
</dbReference>
<dbReference type="InterPro" id="IPR001394">
    <property type="entry name" value="Peptidase_C19_UCH"/>
</dbReference>
<feature type="compositionally biased region" description="Low complexity" evidence="10">
    <location>
        <begin position="793"/>
        <end position="808"/>
    </location>
</feature>
<dbReference type="PROSITE" id="PS50235">
    <property type="entry name" value="USP_3"/>
    <property type="match status" value="1"/>
</dbReference>
<dbReference type="InterPro" id="IPR018200">
    <property type="entry name" value="USP_CS"/>
</dbReference>
<dbReference type="InterPro" id="IPR028889">
    <property type="entry name" value="USP"/>
</dbReference>
<feature type="region of interest" description="Disordered" evidence="10">
    <location>
        <begin position="389"/>
        <end position="411"/>
    </location>
</feature>
<dbReference type="GO" id="GO:0006508">
    <property type="term" value="P:proteolysis"/>
    <property type="evidence" value="ECO:0007669"/>
    <property type="project" value="UniProtKB-KW"/>
</dbReference>
<dbReference type="InterPro" id="IPR038765">
    <property type="entry name" value="Papain-like_cys_pep_sf"/>
</dbReference>
<feature type="domain" description="USP" evidence="12">
    <location>
        <begin position="109"/>
        <end position="422"/>
    </location>
</feature>
<dbReference type="Pfam" id="PF00443">
    <property type="entry name" value="UCH"/>
    <property type="match status" value="1"/>
</dbReference>
<comment type="caution">
    <text evidence="13">The sequence shown here is derived from an EMBL/GenBank/DDBJ whole genome shotgun (WGS) entry which is preliminary data.</text>
</comment>
<evidence type="ECO:0000259" key="12">
    <source>
        <dbReference type="PROSITE" id="PS50235"/>
    </source>
</evidence>
<dbReference type="EC" id="3.4.19.12" evidence="4"/>
<dbReference type="InterPro" id="IPR029071">
    <property type="entry name" value="Ubiquitin-like_domsf"/>
</dbReference>
<evidence type="ECO:0000256" key="9">
    <source>
        <dbReference type="ARBA" id="ARBA00023242"/>
    </source>
</evidence>
<evidence type="ECO:0000256" key="8">
    <source>
        <dbReference type="ARBA" id="ARBA00022807"/>
    </source>
</evidence>
<accession>A0A8S9ZBG4</accession>
<feature type="region of interest" description="Disordered" evidence="10">
    <location>
        <begin position="787"/>
        <end position="808"/>
    </location>
</feature>
<feature type="domain" description="Ubiquitin-like" evidence="11">
    <location>
        <begin position="1097"/>
        <end position="1160"/>
    </location>
</feature>
<comment type="subcellular location">
    <subcellularLocation>
        <location evidence="2">Nucleus</location>
    </subcellularLocation>
</comment>
<keyword evidence="5" id="KW-0645">Protease</keyword>
<evidence type="ECO:0000256" key="10">
    <source>
        <dbReference type="SAM" id="MobiDB-lite"/>
    </source>
</evidence>
<keyword evidence="7" id="KW-0378">Hydrolase</keyword>
<dbReference type="PROSITE" id="PS50053">
    <property type="entry name" value="UBIQUITIN_2"/>
    <property type="match status" value="1"/>
</dbReference>
<dbReference type="OrthoDB" id="289038at2759"/>
<evidence type="ECO:0000256" key="3">
    <source>
        <dbReference type="ARBA" id="ARBA00009085"/>
    </source>
</evidence>
<feature type="region of interest" description="Disordered" evidence="10">
    <location>
        <begin position="1"/>
        <end position="23"/>
    </location>
</feature>
<dbReference type="PANTHER" id="PTHR24006:SF722">
    <property type="entry name" value="UBIQUITIN CARBOXYL-TERMINAL HYDROLASE 48"/>
    <property type="match status" value="1"/>
</dbReference>
<evidence type="ECO:0000256" key="5">
    <source>
        <dbReference type="ARBA" id="ARBA00022670"/>
    </source>
</evidence>
<keyword evidence="9" id="KW-0539">Nucleus</keyword>
<dbReference type="SUPFAM" id="SSF54236">
    <property type="entry name" value="Ubiquitin-like"/>
    <property type="match status" value="1"/>
</dbReference>
<dbReference type="SMART" id="SM00213">
    <property type="entry name" value="UBQ"/>
    <property type="match status" value="1"/>
</dbReference>
<keyword evidence="6" id="KW-0833">Ubl conjugation pathway</keyword>
<name>A0A8S9ZBG4_9BILA</name>
<organism evidence="13 14">
    <name type="scientific">Meloidogyne graminicola</name>
    <dbReference type="NCBI Taxonomy" id="189291"/>
    <lineage>
        <taxon>Eukaryota</taxon>
        <taxon>Metazoa</taxon>
        <taxon>Ecdysozoa</taxon>
        <taxon>Nematoda</taxon>
        <taxon>Chromadorea</taxon>
        <taxon>Rhabditida</taxon>
        <taxon>Tylenchina</taxon>
        <taxon>Tylenchomorpha</taxon>
        <taxon>Tylenchoidea</taxon>
        <taxon>Meloidogynidae</taxon>
        <taxon>Meloidogyninae</taxon>
        <taxon>Meloidogyne</taxon>
    </lineage>
</organism>
<dbReference type="GO" id="GO:0004843">
    <property type="term" value="F:cysteine-type deubiquitinase activity"/>
    <property type="evidence" value="ECO:0007669"/>
    <property type="project" value="UniProtKB-EC"/>
</dbReference>
<dbReference type="PROSITE" id="PS00972">
    <property type="entry name" value="USP_1"/>
    <property type="match status" value="1"/>
</dbReference>
<evidence type="ECO:0000256" key="7">
    <source>
        <dbReference type="ARBA" id="ARBA00022801"/>
    </source>
</evidence>